<protein>
    <recommendedName>
        <fullName evidence="1">Citrate lyase alpha chain</fullName>
        <shortName evidence="1">Citrase alpha chain</shortName>
        <ecNumber evidence="1">2.8.3.10</ecNumber>
        <ecNumber evidence="1">4.1.3.6</ecNumber>
    </recommendedName>
    <alternativeName>
        <fullName evidence="1">Citrate (pro-3S)-lyase alpha chain</fullName>
    </alternativeName>
    <alternativeName>
        <fullName evidence="1">Citrate CoA-transferase subunit</fullName>
    </alternativeName>
</protein>
<dbReference type="EC" id="2.8.3.10" evidence="1"/>
<evidence type="ECO:0000313" key="2">
    <source>
        <dbReference type="EMBL" id="SEO06300.1"/>
    </source>
</evidence>
<proteinExistence type="predicted"/>
<keyword evidence="1" id="KW-0963">Cytoplasm</keyword>
<organism evidence="2 3">
    <name type="scientific">Palleronia pelagia</name>
    <dbReference type="NCBI Taxonomy" id="387096"/>
    <lineage>
        <taxon>Bacteria</taxon>
        <taxon>Pseudomonadati</taxon>
        <taxon>Pseudomonadota</taxon>
        <taxon>Alphaproteobacteria</taxon>
        <taxon>Rhodobacterales</taxon>
        <taxon>Roseobacteraceae</taxon>
        <taxon>Palleronia</taxon>
    </lineage>
</organism>
<dbReference type="PANTHER" id="PTHR40596">
    <property type="entry name" value="CITRATE LYASE ALPHA CHAIN"/>
    <property type="match status" value="1"/>
</dbReference>
<dbReference type="SUPFAM" id="SSF100950">
    <property type="entry name" value="NagB/RpiA/CoA transferase-like"/>
    <property type="match status" value="2"/>
</dbReference>
<accession>A0A1H8LMB8</accession>
<dbReference type="GO" id="GO:0008814">
    <property type="term" value="F:citrate CoA-transferase activity"/>
    <property type="evidence" value="ECO:0007669"/>
    <property type="project" value="UniProtKB-UniRule"/>
</dbReference>
<sequence>MLDRLHFPSRIDGLGSIRIAQPAAITKTARRGHELVVPDLAAAIRALGLEDGAVLSFHHHLRNGDAVLCAVVDACARLGLRNLHVAASSIFPVHAPLVPHMETGVVTGLCTNFLSGPVAQAVSRGALQKPVVLRTHGGRARAIAAGELVIDAAFIAAPSADALGNISGTEGPRACGVLGYPQCDAIHARKVVAVTDTLADYPVRNIQIGQDRVDLVALVDSLGDREGILSGTTRPSEKPADLEIARLATEVIDASGLLVDGFSLQNGAGGASLATAKAVGERMTEKGVTGGFASGGITGFHVDMLEAGLFRILMNVQCFDLRAVESFGRDDRHQGMSASMYANPHDRGAVVDRLDAVVLGATEIDLDFNVNVTTQSDGTIAGGSGGHADTAAGAKLAIVTSKLTAAGFPKLVDRVGTLTTPGPTVDVLVTDHGIAVNPARPDLHDRLVHAGLAPKAMAELHALAQSQAERAPTRSEDADIVAVSEYRDGAITDVIRRT</sequence>
<dbReference type="GO" id="GO:0006084">
    <property type="term" value="P:acetyl-CoA metabolic process"/>
    <property type="evidence" value="ECO:0007669"/>
    <property type="project" value="UniProtKB-UniRule"/>
</dbReference>
<keyword evidence="1 2" id="KW-0808">Transferase</keyword>
<dbReference type="RefSeq" id="WP_091846698.1">
    <property type="nucleotide sequence ID" value="NZ_FOCM01000011.1"/>
</dbReference>
<dbReference type="PIRSF" id="PIRSF009451">
    <property type="entry name" value="Citrt_lyas_alpha"/>
    <property type="match status" value="1"/>
</dbReference>
<dbReference type="OrthoDB" id="9767643at2"/>
<dbReference type="GO" id="GO:0005737">
    <property type="term" value="C:cytoplasm"/>
    <property type="evidence" value="ECO:0007669"/>
    <property type="project" value="UniProtKB-SubCell"/>
</dbReference>
<dbReference type="Gene3D" id="3.40.1080.10">
    <property type="entry name" value="Glutaconate Coenzyme A-transferase"/>
    <property type="match status" value="2"/>
</dbReference>
<dbReference type="Proteomes" id="UP000199372">
    <property type="component" value="Unassembled WGS sequence"/>
</dbReference>
<comment type="subcellular location">
    <subcellularLocation>
        <location evidence="1">Cytoplasm</location>
    </subcellularLocation>
</comment>
<dbReference type="GO" id="GO:0009346">
    <property type="term" value="C:ATP-independent citrate lyase complex"/>
    <property type="evidence" value="ECO:0007669"/>
    <property type="project" value="UniProtKB-UniRule"/>
</dbReference>
<dbReference type="EC" id="4.1.3.6" evidence="1"/>
<dbReference type="InterPro" id="IPR037171">
    <property type="entry name" value="NagB/RpiA_transferase-like"/>
</dbReference>
<dbReference type="NCBIfam" id="TIGR01584">
    <property type="entry name" value="citF"/>
    <property type="match status" value="1"/>
</dbReference>
<keyword evidence="1 2" id="KW-0456">Lyase</keyword>
<dbReference type="AlphaFoldDB" id="A0A1H8LMB8"/>
<comment type="catalytic activity">
    <reaction evidence="1">
        <text>citrate = oxaloacetate + acetate</text>
        <dbReference type="Rhea" id="RHEA:10760"/>
        <dbReference type="ChEBI" id="CHEBI:16452"/>
        <dbReference type="ChEBI" id="CHEBI:16947"/>
        <dbReference type="ChEBI" id="CHEBI:30089"/>
        <dbReference type="EC" id="4.1.3.6"/>
    </reaction>
</comment>
<evidence type="ECO:0000313" key="3">
    <source>
        <dbReference type="Proteomes" id="UP000199372"/>
    </source>
</evidence>
<comment type="catalytic activity">
    <reaction evidence="1">
        <text>citrate + acetyl-CoA = (3S)-citryl-CoA + acetate</text>
        <dbReference type="Rhea" id="RHEA:19405"/>
        <dbReference type="ChEBI" id="CHEBI:16947"/>
        <dbReference type="ChEBI" id="CHEBI:30089"/>
        <dbReference type="ChEBI" id="CHEBI:57288"/>
        <dbReference type="ChEBI" id="CHEBI:57321"/>
        <dbReference type="EC" id="2.8.3.10"/>
    </reaction>
</comment>
<evidence type="ECO:0000256" key="1">
    <source>
        <dbReference type="PIRNR" id="PIRNR009451"/>
    </source>
</evidence>
<dbReference type="InterPro" id="IPR006472">
    <property type="entry name" value="Citrate_lyase_asu"/>
</dbReference>
<dbReference type="PANTHER" id="PTHR40596:SF1">
    <property type="entry name" value="CITRATE LYASE ALPHA CHAIN"/>
    <property type="match status" value="1"/>
</dbReference>
<reference evidence="3" key="1">
    <citation type="submission" date="2016-10" db="EMBL/GenBank/DDBJ databases">
        <authorList>
            <person name="Varghese N."/>
            <person name="Submissions S."/>
        </authorList>
    </citation>
    <scope>NUCLEOTIDE SEQUENCE [LARGE SCALE GENOMIC DNA]</scope>
    <source>
        <strain evidence="3">DSM 26893</strain>
    </source>
</reference>
<dbReference type="GO" id="GO:0008815">
    <property type="term" value="F:citrate (pro-3S)-lyase activity"/>
    <property type="evidence" value="ECO:0007669"/>
    <property type="project" value="UniProtKB-UniRule"/>
</dbReference>
<dbReference type="EMBL" id="FOCM01000011">
    <property type="protein sequence ID" value="SEO06300.1"/>
    <property type="molecule type" value="Genomic_DNA"/>
</dbReference>
<gene>
    <name evidence="2" type="ORF">SAMN04488011_11110</name>
</gene>
<dbReference type="Pfam" id="PF04223">
    <property type="entry name" value="CitF"/>
    <property type="match status" value="1"/>
</dbReference>
<name>A0A1H8LMB8_9RHOB</name>
<keyword evidence="3" id="KW-1185">Reference proteome</keyword>